<dbReference type="PANTHER" id="PTHR42879">
    <property type="entry name" value="3-OXOACYL-(ACYL-CARRIER-PROTEIN) REDUCTASE"/>
    <property type="match status" value="1"/>
</dbReference>
<proteinExistence type="inferred from homology"/>
<dbReference type="EMBL" id="PXYT01000017">
    <property type="protein sequence ID" value="PSR29149.1"/>
    <property type="molecule type" value="Genomic_DNA"/>
</dbReference>
<dbReference type="Gene3D" id="3.40.50.720">
    <property type="entry name" value="NAD(P)-binding Rossmann-like Domain"/>
    <property type="match status" value="1"/>
</dbReference>
<evidence type="ECO:0000313" key="6">
    <source>
        <dbReference type="Proteomes" id="UP000242699"/>
    </source>
</evidence>
<evidence type="ECO:0000256" key="3">
    <source>
        <dbReference type="ARBA" id="ARBA00023221"/>
    </source>
</evidence>
<evidence type="ECO:0000256" key="1">
    <source>
        <dbReference type="ARBA" id="ARBA00006484"/>
    </source>
</evidence>
<evidence type="ECO:0000256" key="2">
    <source>
        <dbReference type="ARBA" id="ARBA00023002"/>
    </source>
</evidence>
<sequence>MHGFEGRVALVTGSGQGIGEAIARRLASGGAHVVLNDIVPERVAEAVQRISQEGHLAEYVVSDIATKEGAEKLVEYAVEKYGRVDILVNNAGIAKDRYLTNMSDEEWESVIRINLSSQFLTCRAAARVMIEHKYGRLINIASRAWLGGAGQVNYSASKGGVVSLTRTLALELGKFQITSNAVAPGLIDTPLYRQLKPEVQERLAKTVPVQRVGTPEEVADAVAFFADDDAGYLNGQVIYVCGGRSVGSY</sequence>
<keyword evidence="3" id="KW-0443">Lipid metabolism</keyword>
<accession>A0A2T2X3U5</accession>
<dbReference type="NCBIfam" id="NF009466">
    <property type="entry name" value="PRK12826.1-2"/>
    <property type="match status" value="1"/>
</dbReference>
<dbReference type="InterPro" id="IPR057326">
    <property type="entry name" value="KR_dom"/>
</dbReference>
<dbReference type="PROSITE" id="PS00061">
    <property type="entry name" value="ADH_SHORT"/>
    <property type="match status" value="1"/>
</dbReference>
<evidence type="ECO:0000259" key="4">
    <source>
        <dbReference type="SMART" id="SM00822"/>
    </source>
</evidence>
<reference evidence="5 6" key="1">
    <citation type="journal article" date="2014" name="BMC Genomics">
        <title>Comparison of environmental and isolate Sulfobacillus genomes reveals diverse carbon, sulfur, nitrogen, and hydrogen metabolisms.</title>
        <authorList>
            <person name="Justice N.B."/>
            <person name="Norman A."/>
            <person name="Brown C.T."/>
            <person name="Singh A."/>
            <person name="Thomas B.C."/>
            <person name="Banfield J.F."/>
        </authorList>
    </citation>
    <scope>NUCLEOTIDE SEQUENCE [LARGE SCALE GENOMIC DNA]</scope>
    <source>
        <strain evidence="5">AMDSBA1</strain>
    </source>
</reference>
<evidence type="ECO:0000313" key="5">
    <source>
        <dbReference type="EMBL" id="PSR29149.1"/>
    </source>
</evidence>
<dbReference type="SMART" id="SM00822">
    <property type="entry name" value="PKS_KR"/>
    <property type="match status" value="1"/>
</dbReference>
<dbReference type="PRINTS" id="PR00081">
    <property type="entry name" value="GDHRDH"/>
</dbReference>
<dbReference type="NCBIfam" id="NF005559">
    <property type="entry name" value="PRK07231.1"/>
    <property type="match status" value="1"/>
</dbReference>
<dbReference type="InterPro" id="IPR036291">
    <property type="entry name" value="NAD(P)-bd_dom_sf"/>
</dbReference>
<feature type="domain" description="Ketoreductase" evidence="4">
    <location>
        <begin position="7"/>
        <end position="190"/>
    </location>
</feature>
<dbReference type="Pfam" id="PF13561">
    <property type="entry name" value="adh_short_C2"/>
    <property type="match status" value="1"/>
</dbReference>
<name>A0A2T2X3U5_9FIRM</name>
<keyword evidence="3" id="KW-0753">Steroid metabolism</keyword>
<dbReference type="AlphaFoldDB" id="A0A2T2X3U5"/>
<comment type="similarity">
    <text evidence="1">Belongs to the short-chain dehydrogenases/reductases (SDR) family.</text>
</comment>
<dbReference type="GO" id="GO:0032787">
    <property type="term" value="P:monocarboxylic acid metabolic process"/>
    <property type="evidence" value="ECO:0007669"/>
    <property type="project" value="UniProtKB-ARBA"/>
</dbReference>
<dbReference type="InterPro" id="IPR020904">
    <property type="entry name" value="Sc_DH/Rdtase_CS"/>
</dbReference>
<dbReference type="InterPro" id="IPR002347">
    <property type="entry name" value="SDR_fam"/>
</dbReference>
<organism evidence="5 6">
    <name type="scientific">Sulfobacillus benefaciens</name>
    <dbReference type="NCBI Taxonomy" id="453960"/>
    <lineage>
        <taxon>Bacteria</taxon>
        <taxon>Bacillati</taxon>
        <taxon>Bacillota</taxon>
        <taxon>Clostridia</taxon>
        <taxon>Eubacteriales</taxon>
        <taxon>Clostridiales Family XVII. Incertae Sedis</taxon>
        <taxon>Sulfobacillus</taxon>
    </lineage>
</organism>
<dbReference type="InterPro" id="IPR050259">
    <property type="entry name" value="SDR"/>
</dbReference>
<dbReference type="PANTHER" id="PTHR42879:SF2">
    <property type="entry name" value="3-OXOACYL-[ACYL-CARRIER-PROTEIN] REDUCTASE FABG"/>
    <property type="match status" value="1"/>
</dbReference>
<keyword evidence="2" id="KW-0560">Oxidoreductase</keyword>
<dbReference type="GO" id="GO:0008202">
    <property type="term" value="P:steroid metabolic process"/>
    <property type="evidence" value="ECO:0007669"/>
    <property type="project" value="UniProtKB-KW"/>
</dbReference>
<dbReference type="PRINTS" id="PR00080">
    <property type="entry name" value="SDRFAMILY"/>
</dbReference>
<dbReference type="GO" id="GO:0016491">
    <property type="term" value="F:oxidoreductase activity"/>
    <property type="evidence" value="ECO:0007669"/>
    <property type="project" value="UniProtKB-KW"/>
</dbReference>
<dbReference type="Proteomes" id="UP000242699">
    <property type="component" value="Unassembled WGS sequence"/>
</dbReference>
<dbReference type="FunFam" id="3.40.50.720:FF:000173">
    <property type="entry name" value="3-oxoacyl-[acyl-carrier protein] reductase"/>
    <property type="match status" value="1"/>
</dbReference>
<dbReference type="SUPFAM" id="SSF51735">
    <property type="entry name" value="NAD(P)-binding Rossmann-fold domains"/>
    <property type="match status" value="1"/>
</dbReference>
<protein>
    <submittedName>
        <fullName evidence="5">Beta-ketoacyl-ACP reductase</fullName>
    </submittedName>
</protein>
<comment type="caution">
    <text evidence="5">The sequence shown here is derived from an EMBL/GenBank/DDBJ whole genome shotgun (WGS) entry which is preliminary data.</text>
</comment>
<gene>
    <name evidence="5" type="ORF">C7B43_09075</name>
</gene>